<dbReference type="Proteomes" id="UP000199495">
    <property type="component" value="Unassembled WGS sequence"/>
</dbReference>
<feature type="transmembrane region" description="Helical" evidence="8">
    <location>
        <begin position="7"/>
        <end position="32"/>
    </location>
</feature>
<dbReference type="PANTHER" id="PTHR43357">
    <property type="entry name" value="INNER MEMBRANE ABC TRANSPORTER PERMEASE PROTEIN YDCV"/>
    <property type="match status" value="1"/>
</dbReference>
<evidence type="ECO:0000256" key="4">
    <source>
        <dbReference type="ARBA" id="ARBA00022519"/>
    </source>
</evidence>
<dbReference type="STRING" id="440168.SAMN04487974_1273"/>
<dbReference type="CDD" id="cd06261">
    <property type="entry name" value="TM_PBP2"/>
    <property type="match status" value="1"/>
</dbReference>
<dbReference type="PANTHER" id="PTHR43357:SF4">
    <property type="entry name" value="INNER MEMBRANE ABC TRANSPORTER PERMEASE PROTEIN YDCV"/>
    <property type="match status" value="1"/>
</dbReference>
<evidence type="ECO:0000313" key="11">
    <source>
        <dbReference type="Proteomes" id="UP000199495"/>
    </source>
</evidence>
<feature type="transmembrane region" description="Helical" evidence="8">
    <location>
        <begin position="101"/>
        <end position="130"/>
    </location>
</feature>
<comment type="similarity">
    <text evidence="8">Belongs to the binding-protein-dependent transport system permease family.</text>
</comment>
<dbReference type="GO" id="GO:0005886">
    <property type="term" value="C:plasma membrane"/>
    <property type="evidence" value="ECO:0007669"/>
    <property type="project" value="UniProtKB-SubCell"/>
</dbReference>
<dbReference type="Gene3D" id="1.10.3720.10">
    <property type="entry name" value="MetI-like"/>
    <property type="match status" value="1"/>
</dbReference>
<keyword evidence="3" id="KW-1003">Cell membrane</keyword>
<protein>
    <submittedName>
        <fullName evidence="10">Putative spermidine/putrescine transport system permease protein</fullName>
    </submittedName>
</protein>
<evidence type="ECO:0000256" key="5">
    <source>
        <dbReference type="ARBA" id="ARBA00022692"/>
    </source>
</evidence>
<dbReference type="EMBL" id="FNCS01000027">
    <property type="protein sequence ID" value="SDH16921.1"/>
    <property type="molecule type" value="Genomic_DNA"/>
</dbReference>
<evidence type="ECO:0000259" key="9">
    <source>
        <dbReference type="PROSITE" id="PS50928"/>
    </source>
</evidence>
<proteinExistence type="inferred from homology"/>
<dbReference type="PROSITE" id="PS50928">
    <property type="entry name" value="ABC_TM1"/>
    <property type="match status" value="1"/>
</dbReference>
<dbReference type="OrthoDB" id="9782004at2"/>
<dbReference type="InterPro" id="IPR000515">
    <property type="entry name" value="MetI-like"/>
</dbReference>
<name>A0A1G8A7U0_9HYPH</name>
<keyword evidence="4" id="KW-0997">Cell inner membrane</keyword>
<reference evidence="10 11" key="1">
    <citation type="submission" date="2016-10" db="EMBL/GenBank/DDBJ databases">
        <authorList>
            <person name="de Groot N.N."/>
        </authorList>
    </citation>
    <scope>NUCLEOTIDE SEQUENCE [LARGE SCALE GENOMIC DNA]</scope>
    <source>
        <strain evidence="10 11">CGMCC 1.10267</strain>
    </source>
</reference>
<gene>
    <name evidence="10" type="ORF">SAMN04487974_1273</name>
</gene>
<evidence type="ECO:0000313" key="10">
    <source>
        <dbReference type="EMBL" id="SDH16921.1"/>
    </source>
</evidence>
<dbReference type="RefSeq" id="WP_090599912.1">
    <property type="nucleotide sequence ID" value="NZ_FNCS01000027.1"/>
</dbReference>
<dbReference type="InterPro" id="IPR035906">
    <property type="entry name" value="MetI-like_sf"/>
</dbReference>
<accession>A0A1G8A7U0</accession>
<keyword evidence="11" id="KW-1185">Reference proteome</keyword>
<keyword evidence="5 8" id="KW-0812">Transmembrane</keyword>
<evidence type="ECO:0000256" key="6">
    <source>
        <dbReference type="ARBA" id="ARBA00022989"/>
    </source>
</evidence>
<organism evidence="10 11">
    <name type="scientific">Pelagibacterium luteolum</name>
    <dbReference type="NCBI Taxonomy" id="440168"/>
    <lineage>
        <taxon>Bacteria</taxon>
        <taxon>Pseudomonadati</taxon>
        <taxon>Pseudomonadota</taxon>
        <taxon>Alphaproteobacteria</taxon>
        <taxon>Hyphomicrobiales</taxon>
        <taxon>Devosiaceae</taxon>
        <taxon>Pelagibacterium</taxon>
    </lineage>
</organism>
<evidence type="ECO:0000256" key="8">
    <source>
        <dbReference type="RuleBase" id="RU363032"/>
    </source>
</evidence>
<evidence type="ECO:0000256" key="3">
    <source>
        <dbReference type="ARBA" id="ARBA00022475"/>
    </source>
</evidence>
<keyword evidence="6 8" id="KW-1133">Transmembrane helix</keyword>
<feature type="transmembrane region" description="Helical" evidence="8">
    <location>
        <begin position="233"/>
        <end position="252"/>
    </location>
</feature>
<comment type="subcellular location">
    <subcellularLocation>
        <location evidence="1">Cell inner membrane</location>
        <topology evidence="1">Multi-pass membrane protein</topology>
    </subcellularLocation>
    <subcellularLocation>
        <location evidence="8">Cell membrane</location>
        <topology evidence="8">Multi-pass membrane protein</topology>
    </subcellularLocation>
</comment>
<sequence length="267" mass="28959">MNQVVSALFWVSLVLVLTFITLPLVVVMAASLSPTAVVTLRPWEWTVQWYGDLWTARWLDPFMLSAQLALIVSIASGVLGLLAAYVVAYEKCPGHAAIMSFLLSPLAVPQIVKGVAIVLFLSSAGLYNWLGTPGLIAAHIILTLPFAVRMIATAMFNFDKNLDRAGQSLGASKMDRIRYLLLPIIKPGVFSGMTFAFIISFNNIPLSVFLVRPGETTLPITVINYIEYSLDPVLAAVNVASLLFVLGVIFIFEKIGGFSAQIHGGSK</sequence>
<dbReference type="GO" id="GO:0055085">
    <property type="term" value="P:transmembrane transport"/>
    <property type="evidence" value="ECO:0007669"/>
    <property type="project" value="InterPro"/>
</dbReference>
<dbReference type="AlphaFoldDB" id="A0A1G8A7U0"/>
<feature type="domain" description="ABC transmembrane type-1" evidence="9">
    <location>
        <begin position="62"/>
        <end position="252"/>
    </location>
</feature>
<evidence type="ECO:0000256" key="1">
    <source>
        <dbReference type="ARBA" id="ARBA00004429"/>
    </source>
</evidence>
<evidence type="ECO:0000256" key="7">
    <source>
        <dbReference type="ARBA" id="ARBA00023136"/>
    </source>
</evidence>
<keyword evidence="7 8" id="KW-0472">Membrane</keyword>
<keyword evidence="2 8" id="KW-0813">Transport</keyword>
<feature type="transmembrane region" description="Helical" evidence="8">
    <location>
        <begin position="179"/>
        <end position="201"/>
    </location>
</feature>
<feature type="transmembrane region" description="Helical" evidence="8">
    <location>
        <begin position="68"/>
        <end position="89"/>
    </location>
</feature>
<dbReference type="Pfam" id="PF00528">
    <property type="entry name" value="BPD_transp_1"/>
    <property type="match status" value="1"/>
</dbReference>
<evidence type="ECO:0000256" key="2">
    <source>
        <dbReference type="ARBA" id="ARBA00022448"/>
    </source>
</evidence>
<dbReference type="SUPFAM" id="SSF161098">
    <property type="entry name" value="MetI-like"/>
    <property type="match status" value="1"/>
</dbReference>
<feature type="transmembrane region" description="Helical" evidence="8">
    <location>
        <begin position="136"/>
        <end position="158"/>
    </location>
</feature>